<dbReference type="InterPro" id="IPR009057">
    <property type="entry name" value="Homeodomain-like_sf"/>
</dbReference>
<proteinExistence type="predicted"/>
<dbReference type="AlphaFoldDB" id="A0AAD2H3G5"/>
<keyword evidence="2" id="KW-1185">Reference proteome</keyword>
<dbReference type="SUPFAM" id="SSF46689">
    <property type="entry name" value="Homeodomain-like"/>
    <property type="match status" value="1"/>
</dbReference>
<sequence length="115" mass="12907">MGCRKLDSAKTIAVRLVKRGKHTRREIADICGFSTRTLTRALGQYQCTRNTNTVPHPGRCGRQPLLHKNDVDYLIHISQYQPGKFLDEYQDLLARASVTAPSTSPPSTMHSVVQE</sequence>
<name>A0AAD2H3G5_9AGAR</name>
<organism evidence="1 2">
    <name type="scientific">Mycena citricolor</name>
    <dbReference type="NCBI Taxonomy" id="2018698"/>
    <lineage>
        <taxon>Eukaryota</taxon>
        <taxon>Fungi</taxon>
        <taxon>Dikarya</taxon>
        <taxon>Basidiomycota</taxon>
        <taxon>Agaricomycotina</taxon>
        <taxon>Agaricomycetes</taxon>
        <taxon>Agaricomycetidae</taxon>
        <taxon>Agaricales</taxon>
        <taxon>Marasmiineae</taxon>
        <taxon>Mycenaceae</taxon>
        <taxon>Mycena</taxon>
    </lineage>
</organism>
<accession>A0AAD2H3G5</accession>
<dbReference type="Proteomes" id="UP001295794">
    <property type="component" value="Unassembled WGS sequence"/>
</dbReference>
<dbReference type="EMBL" id="CAVNYO010000124">
    <property type="protein sequence ID" value="CAK5267499.1"/>
    <property type="molecule type" value="Genomic_DNA"/>
</dbReference>
<gene>
    <name evidence="1" type="ORF">MYCIT1_LOCUS10057</name>
</gene>
<reference evidence="1" key="1">
    <citation type="submission" date="2023-11" db="EMBL/GenBank/DDBJ databases">
        <authorList>
            <person name="De Vega J J."/>
            <person name="De Vega J J."/>
        </authorList>
    </citation>
    <scope>NUCLEOTIDE SEQUENCE</scope>
</reference>
<evidence type="ECO:0000313" key="1">
    <source>
        <dbReference type="EMBL" id="CAK5267499.1"/>
    </source>
</evidence>
<evidence type="ECO:0000313" key="2">
    <source>
        <dbReference type="Proteomes" id="UP001295794"/>
    </source>
</evidence>
<protein>
    <submittedName>
        <fullName evidence="1">Uncharacterized protein</fullName>
    </submittedName>
</protein>
<comment type="caution">
    <text evidence="1">The sequence shown here is derived from an EMBL/GenBank/DDBJ whole genome shotgun (WGS) entry which is preliminary data.</text>
</comment>